<evidence type="ECO:0000256" key="8">
    <source>
        <dbReference type="ARBA" id="ARBA00023136"/>
    </source>
</evidence>
<dbReference type="OrthoDB" id="9805019at2"/>
<feature type="region of interest" description="Disordered" evidence="11">
    <location>
        <begin position="665"/>
        <end position="690"/>
    </location>
</feature>
<feature type="domain" description="Protein export membrane protein SecD/SecF C-terminal" evidence="12">
    <location>
        <begin position="835"/>
        <end position="1023"/>
    </location>
</feature>
<evidence type="ECO:0000256" key="1">
    <source>
        <dbReference type="ARBA" id="ARBA00004651"/>
    </source>
</evidence>
<evidence type="ECO:0000256" key="3">
    <source>
        <dbReference type="ARBA" id="ARBA00022475"/>
    </source>
</evidence>
<feature type="transmembrane region" description="Helical" evidence="9">
    <location>
        <begin position="75"/>
        <end position="95"/>
    </location>
</feature>
<comment type="subcellular location">
    <subcellularLocation>
        <location evidence="1 9">Cell membrane</location>
        <topology evidence="1 9">Multi-pass membrane protein</topology>
    </subcellularLocation>
</comment>
<evidence type="ECO:0000313" key="15">
    <source>
        <dbReference type="Proteomes" id="UP000187735"/>
    </source>
</evidence>
<comment type="subunit">
    <text evidence="9">Forms a complex with SecF. Part of the essential Sec protein translocation apparatus which comprises SecA, SecYEG and auxiliary proteins SecDF. Other proteins may also be involved.</text>
</comment>
<keyword evidence="2 9" id="KW-0813">Transport</keyword>
<name>A0A1P8WLQ5_9PLAN</name>
<feature type="compositionally biased region" description="Basic and acidic residues" evidence="11">
    <location>
        <begin position="671"/>
        <end position="690"/>
    </location>
</feature>
<dbReference type="GO" id="GO:0015450">
    <property type="term" value="F:protein-transporting ATPase activity"/>
    <property type="evidence" value="ECO:0007669"/>
    <property type="project" value="InterPro"/>
</dbReference>
<feature type="transmembrane region" description="Helical" evidence="9">
    <location>
        <begin position="42"/>
        <end position="66"/>
    </location>
</feature>
<keyword evidence="15" id="KW-1185">Reference proteome</keyword>
<comment type="subunit">
    <text evidence="10">Forms a complex with SecD. Part of the essential Sec protein translocation apparatus which comprises SecA, SecYEG and auxiliary proteins SecDF. Other proteins may also be involved.</text>
</comment>
<evidence type="ECO:0000259" key="12">
    <source>
        <dbReference type="Pfam" id="PF02355"/>
    </source>
</evidence>
<dbReference type="Gene3D" id="1.20.1640.10">
    <property type="entry name" value="Multidrug efflux transporter AcrB transmembrane domain"/>
    <property type="match status" value="2"/>
</dbReference>
<dbReference type="HAMAP" id="MF_01463_B">
    <property type="entry name" value="SecD_B"/>
    <property type="match status" value="1"/>
</dbReference>
<proteinExistence type="inferred from homology"/>
<evidence type="ECO:0000256" key="11">
    <source>
        <dbReference type="SAM" id="MobiDB-lite"/>
    </source>
</evidence>
<sequence length="1029" mass="111315">MLETLTAVLTLVVQDGDAAVEAVAENADAAANGAAAVADAAAVGGGTAFAIFVIGLIGSFVLGAFLAKSLKMTDWALRFGVCLAALAIGVMPFLVRMANGESLGEGLRLGTDLAGGTNILFQVEEDEEKPITSEIMDKMVTAVKKRIDPSGTSEITVIPVGRDRIEVIVPGKDAETVAEIKRRIVKLGSLEFFITVNESVDDAALVRQARELDPTEKTLVRTLTDEEGNDSKEIYAMWVPAYEKEGEPQFLERTDTVSREVERTRIVDGETERYTTREYLVLVDPPEQRVSGKYLKNASGGIDPRDGTQIVNFQFDARGAFLFGQLTSRFQPQPGKPKRGLGILLDGQLYSAPDINDVISDQGQISGDFTAEEVRELTGVLNAGALEVPINKKPLSEATIDPTLGEDVRKKGVQAIVVAASVVVLFMLLYYRFAGVVAVICLVLNMVLVLTMMMAINATFTLPGLAGLVLTIGMAVDANVLIFERIREETNRGSSLRMSIQNGFGKAFSTIIDANVTTLITAAILYAIGTDTVKGFAVSLFIGIVVSMFTALYVGRTIFDVAERQGWLKQIKMFSLVGNTNINFLGKRSACAVLSAVLIVGGMAAFISRGDRNYDIDFTGGTMVTFQLQETAEVDAVQAALQDQFENTFTIERLTLAGDDVESGSRHFRLRTTESDSEANKSEEESAEERVRDKVYQAFKGNESMHLLMVSMEYSDPQAYAIEEGDESAEALLYRKFDGGLMASMKFSREVAVGTIFDQVQQALEAIGTADAPKYPDAAEFVGIQGTAGSGVDASGQQVQKFDEVNVRVTPQVSEEDFKLALSSIKADLDTRPLFDEVNTFASAVASEMKTSAVMAIVISLLAIVAYIWFRFQKITFGLAAVVALVHDVLIVMGLMALASYVSGNPIGQALLLNDFRINLPMVAAFLTIVGYSLNDTIVVFDRIREVRGKNPNLTLDIVNTSLNQTLSRTLLTSLTTFLVVIILYVIGGEGIHGFAFCLTLGVIVGTYSSIYVASPVLVWLMNRHAKTA</sequence>
<dbReference type="GO" id="GO:0043952">
    <property type="term" value="P:protein transport by the Sec complex"/>
    <property type="evidence" value="ECO:0007669"/>
    <property type="project" value="UniProtKB-UniRule"/>
</dbReference>
<keyword evidence="4 9" id="KW-0812">Transmembrane</keyword>
<evidence type="ECO:0000256" key="9">
    <source>
        <dbReference type="HAMAP-Rule" id="MF_01463"/>
    </source>
</evidence>
<dbReference type="PANTHER" id="PTHR30081">
    <property type="entry name" value="PROTEIN-EXPORT MEMBRANE PROTEIN SEC"/>
    <property type="match status" value="1"/>
</dbReference>
<dbReference type="Pfam" id="PF22599">
    <property type="entry name" value="SecDF_P1_head"/>
    <property type="match status" value="1"/>
</dbReference>
<gene>
    <name evidence="9" type="primary">secD</name>
    <name evidence="10" type="synonym">secF</name>
    <name evidence="14" type="ORF">Fuma_04647</name>
</gene>
<dbReference type="InterPro" id="IPR022646">
    <property type="entry name" value="SecD/SecF_CS"/>
</dbReference>
<dbReference type="NCBIfam" id="TIGR00966">
    <property type="entry name" value="transloc_SecF"/>
    <property type="match status" value="1"/>
</dbReference>
<feature type="transmembrane region" description="Helical" evidence="9">
    <location>
        <begin position="877"/>
        <end position="902"/>
    </location>
</feature>
<dbReference type="NCBIfam" id="TIGR01129">
    <property type="entry name" value="secD"/>
    <property type="match status" value="1"/>
</dbReference>
<dbReference type="InterPro" id="IPR048634">
    <property type="entry name" value="SecD_SecF_C"/>
</dbReference>
<dbReference type="Gene3D" id="3.30.70.3400">
    <property type="match status" value="1"/>
</dbReference>
<dbReference type="GO" id="GO:0065002">
    <property type="term" value="P:intracellular protein transmembrane transport"/>
    <property type="evidence" value="ECO:0007669"/>
    <property type="project" value="UniProtKB-UniRule"/>
</dbReference>
<evidence type="ECO:0000256" key="4">
    <source>
        <dbReference type="ARBA" id="ARBA00022692"/>
    </source>
</evidence>
<evidence type="ECO:0000256" key="6">
    <source>
        <dbReference type="ARBA" id="ARBA00022989"/>
    </source>
</evidence>
<feature type="transmembrane region" description="Helical" evidence="9">
    <location>
        <begin position="970"/>
        <end position="988"/>
    </location>
</feature>
<comment type="function">
    <text evidence="9">Part of the Sec protein translocase complex. Interacts with the SecYEG preprotein conducting channel. SecDF uses the proton motive force (PMF) to complete protein translocation after the ATP-dependent function of SecA.</text>
</comment>
<reference evidence="14 15" key="1">
    <citation type="journal article" date="2016" name="Front. Microbiol.">
        <title>Fuerstia marisgermanicae gen. nov., sp. nov., an Unusual Member of the Phylum Planctomycetes from the German Wadden Sea.</title>
        <authorList>
            <person name="Kohn T."/>
            <person name="Heuer A."/>
            <person name="Jogler M."/>
            <person name="Vollmers J."/>
            <person name="Boedeker C."/>
            <person name="Bunk B."/>
            <person name="Rast P."/>
            <person name="Borchert D."/>
            <person name="Glockner I."/>
            <person name="Freese H.M."/>
            <person name="Klenk H.P."/>
            <person name="Overmann J."/>
            <person name="Kaster A.K."/>
            <person name="Rohde M."/>
            <person name="Wiegand S."/>
            <person name="Jogler C."/>
        </authorList>
    </citation>
    <scope>NUCLEOTIDE SEQUENCE [LARGE SCALE GENOMIC DNA]</scope>
    <source>
        <strain evidence="14 15">NH11</strain>
    </source>
</reference>
<comment type="caution">
    <text evidence="9">Lacks conserved residue(s) required for the propagation of feature annotation.</text>
</comment>
<dbReference type="Pfam" id="PF07549">
    <property type="entry name" value="Sec_GG"/>
    <property type="match status" value="2"/>
</dbReference>
<feature type="domain" description="SecDF P1 head subdomain" evidence="13">
    <location>
        <begin position="281"/>
        <end position="388"/>
    </location>
</feature>
<dbReference type="EMBL" id="CP017641">
    <property type="protein sequence ID" value="APZ94995.1"/>
    <property type="molecule type" value="Genomic_DNA"/>
</dbReference>
<keyword evidence="7 9" id="KW-0811">Translocation</keyword>
<keyword evidence="8 9" id="KW-0472">Membrane</keyword>
<dbReference type="Proteomes" id="UP000187735">
    <property type="component" value="Chromosome"/>
</dbReference>
<organism evidence="14 15">
    <name type="scientific">Fuerstiella marisgermanici</name>
    <dbReference type="NCBI Taxonomy" id="1891926"/>
    <lineage>
        <taxon>Bacteria</taxon>
        <taxon>Pseudomonadati</taxon>
        <taxon>Planctomycetota</taxon>
        <taxon>Planctomycetia</taxon>
        <taxon>Planctomycetales</taxon>
        <taxon>Planctomycetaceae</taxon>
        <taxon>Fuerstiella</taxon>
    </lineage>
</organism>
<protein>
    <recommendedName>
        <fullName evidence="9 10">Multifunctional fusion protein</fullName>
    </recommendedName>
    <domain>
        <recommendedName>
            <fullName evidence="9">Protein translocase subunit SecD</fullName>
        </recommendedName>
    </domain>
    <domain>
        <recommendedName>
            <fullName evidence="10">Protein-export membrane protein SecF</fullName>
        </recommendedName>
    </domain>
</protein>
<dbReference type="HAMAP" id="MF_01464_B">
    <property type="entry name" value="SecF_B"/>
    <property type="match status" value="1"/>
</dbReference>
<dbReference type="PRINTS" id="PR01755">
    <property type="entry name" value="SECFTRNLCASE"/>
</dbReference>
<dbReference type="NCBIfam" id="TIGR00916">
    <property type="entry name" value="2A0604s01"/>
    <property type="match status" value="1"/>
</dbReference>
<evidence type="ECO:0000256" key="10">
    <source>
        <dbReference type="HAMAP-Rule" id="MF_01464"/>
    </source>
</evidence>
<dbReference type="Pfam" id="PF02355">
    <property type="entry name" value="SecD_SecF_C"/>
    <property type="match status" value="2"/>
</dbReference>
<dbReference type="FunFam" id="1.20.1640.10:FF:000004">
    <property type="entry name" value="Protein translocase subunit SecD"/>
    <property type="match status" value="1"/>
</dbReference>
<feature type="transmembrane region" description="Helical" evidence="9">
    <location>
        <begin position="504"/>
        <end position="529"/>
    </location>
</feature>
<dbReference type="GO" id="GO:0005886">
    <property type="term" value="C:plasma membrane"/>
    <property type="evidence" value="ECO:0007669"/>
    <property type="project" value="UniProtKB-SubCell"/>
</dbReference>
<feature type="domain" description="Protein export membrane protein SecD/SecF C-terminal" evidence="12">
    <location>
        <begin position="392"/>
        <end position="559"/>
    </location>
</feature>
<dbReference type="GO" id="GO:0006605">
    <property type="term" value="P:protein targeting"/>
    <property type="evidence" value="ECO:0007669"/>
    <property type="project" value="UniProtKB-UniRule"/>
</dbReference>
<comment type="similarity">
    <text evidence="9">Belongs to the SecD/SecF family. SecD subfamily.</text>
</comment>
<keyword evidence="3 9" id="KW-1003">Cell membrane</keyword>
<keyword evidence="5 9" id="KW-0653">Protein transport</keyword>
<dbReference type="InterPro" id="IPR055344">
    <property type="entry name" value="SecD_SecF_C_bact"/>
</dbReference>
<evidence type="ECO:0000256" key="7">
    <source>
        <dbReference type="ARBA" id="ARBA00023010"/>
    </source>
</evidence>
<dbReference type="STRING" id="1891926.Fuma_04647"/>
<evidence type="ECO:0000256" key="2">
    <source>
        <dbReference type="ARBA" id="ARBA00022448"/>
    </source>
</evidence>
<dbReference type="PANTHER" id="PTHR30081:SF1">
    <property type="entry name" value="PROTEIN TRANSLOCASE SUBUNIT SECD"/>
    <property type="match status" value="1"/>
</dbReference>
<feature type="transmembrane region" description="Helical" evidence="9">
    <location>
        <begin position="412"/>
        <end position="431"/>
    </location>
</feature>
<keyword evidence="6 9" id="KW-1133">Transmembrane helix</keyword>
<dbReference type="InterPro" id="IPR022813">
    <property type="entry name" value="SecD/SecF_arch_bac"/>
</dbReference>
<evidence type="ECO:0000313" key="14">
    <source>
        <dbReference type="EMBL" id="APZ94995.1"/>
    </source>
</evidence>
<feature type="transmembrane region" description="Helical" evidence="9">
    <location>
        <begin position="994"/>
        <end position="1021"/>
    </location>
</feature>
<dbReference type="InterPro" id="IPR022645">
    <property type="entry name" value="SecD/SecF_bac"/>
</dbReference>
<evidence type="ECO:0000259" key="13">
    <source>
        <dbReference type="Pfam" id="PF22599"/>
    </source>
</evidence>
<dbReference type="InterPro" id="IPR005665">
    <property type="entry name" value="SecF_bac"/>
</dbReference>
<accession>A0A1P8WLQ5</accession>
<dbReference type="AlphaFoldDB" id="A0A1P8WLQ5"/>
<feature type="transmembrane region" description="Helical" evidence="9">
    <location>
        <begin position="535"/>
        <end position="555"/>
    </location>
</feature>
<dbReference type="InterPro" id="IPR054384">
    <property type="entry name" value="SecDF_P1_head"/>
</dbReference>
<evidence type="ECO:0000256" key="5">
    <source>
        <dbReference type="ARBA" id="ARBA00022927"/>
    </source>
</evidence>
<dbReference type="KEGG" id="fmr:Fuma_04647"/>
<dbReference type="RefSeq" id="WP_083732620.1">
    <property type="nucleotide sequence ID" value="NZ_CP017641.1"/>
</dbReference>
<comment type="similarity">
    <text evidence="10">Belongs to the SecD/SecF family. SecF subfamily.</text>
</comment>
<dbReference type="SUPFAM" id="SSF82866">
    <property type="entry name" value="Multidrug efflux transporter AcrB transmembrane domain"/>
    <property type="match status" value="2"/>
</dbReference>
<feature type="transmembrane region" description="Helical" evidence="9">
    <location>
        <begin position="436"/>
        <end position="456"/>
    </location>
</feature>
<feature type="transmembrane region" description="Helical" evidence="9">
    <location>
        <begin position="922"/>
        <end position="941"/>
    </location>
</feature>
<feature type="transmembrane region" description="Helical" evidence="9">
    <location>
        <begin position="590"/>
        <end position="608"/>
    </location>
</feature>
<feature type="transmembrane region" description="Helical" evidence="9">
    <location>
        <begin position="462"/>
        <end position="483"/>
    </location>
</feature>
<dbReference type="InterPro" id="IPR005791">
    <property type="entry name" value="SecD"/>
</dbReference>
<dbReference type="Gene3D" id="3.30.1360.200">
    <property type="match status" value="1"/>
</dbReference>
<feature type="transmembrane region" description="Helical" evidence="9">
    <location>
        <begin position="853"/>
        <end position="870"/>
    </location>
</feature>